<dbReference type="GO" id="GO:0004592">
    <property type="term" value="F:pantoate-beta-alanine ligase activity"/>
    <property type="evidence" value="ECO:0007669"/>
    <property type="project" value="UniProtKB-EC"/>
</dbReference>
<evidence type="ECO:0000256" key="7">
    <source>
        <dbReference type="ARBA" id="ARBA00022840"/>
    </source>
</evidence>
<dbReference type="InterPro" id="IPR014729">
    <property type="entry name" value="Rossmann-like_a/b/a_fold"/>
</dbReference>
<dbReference type="CDD" id="cd00560">
    <property type="entry name" value="PanC"/>
    <property type="match status" value="1"/>
</dbReference>
<dbReference type="HAMAP" id="MF_00158">
    <property type="entry name" value="PanC"/>
    <property type="match status" value="1"/>
</dbReference>
<keyword evidence="6" id="KW-0547">Nucleotide-binding</keyword>
<dbReference type="NCBIfam" id="TIGR00125">
    <property type="entry name" value="cyt_tran_rel"/>
    <property type="match status" value="1"/>
</dbReference>
<sequence>MEIIHRINDLQTAGLSILRTQNKKIGFVPTMGALHEGHISIVKRSVKENDATVVSIFVNPTQFNNTNDLLTYPRTLGSDCKQLEAAGVSFVFVPTVEEMYPQPDIRQFIYSPLDTVMEGAFRPGHFNGVCQIVSKLFDAVQPHRAYFGEKDFQQLAVIREMVRRLKYDIEIIACPIVRKRDGLAMSSRNTRLSAAGRKDAPEIYRILSESRIYALSHSVSETRQFVEDLIKIISSLRLEYFQIVNGNTLQNIEDWNEAIYIVGCIAVFCGEIRLIDNIKYKES</sequence>
<dbReference type="PANTHER" id="PTHR21299">
    <property type="entry name" value="CYTIDYLATE KINASE/PANTOATE-BETA-ALANINE LIGASE"/>
    <property type="match status" value="1"/>
</dbReference>
<dbReference type="Gene3D" id="3.30.1300.10">
    <property type="entry name" value="Pantoate-beta-alanine ligase, C-terminal domain"/>
    <property type="match status" value="1"/>
</dbReference>
<name>A0A5J4S316_9ZZZZ</name>
<evidence type="ECO:0000313" key="10">
    <source>
        <dbReference type="EMBL" id="KAA6339840.1"/>
    </source>
</evidence>
<dbReference type="Gene3D" id="3.40.50.620">
    <property type="entry name" value="HUPs"/>
    <property type="match status" value="1"/>
</dbReference>
<evidence type="ECO:0000256" key="6">
    <source>
        <dbReference type="ARBA" id="ARBA00022741"/>
    </source>
</evidence>
<evidence type="ECO:0000256" key="2">
    <source>
        <dbReference type="ARBA" id="ARBA00009256"/>
    </source>
</evidence>
<comment type="pathway">
    <text evidence="1">Cofactor biosynthesis; (R)-pantothenate biosynthesis; (R)-pantothenate from (R)-pantoate and beta-alanine: step 1/1.</text>
</comment>
<dbReference type="InterPro" id="IPR004821">
    <property type="entry name" value="Cyt_trans-like"/>
</dbReference>
<evidence type="ECO:0000256" key="1">
    <source>
        <dbReference type="ARBA" id="ARBA00004990"/>
    </source>
</evidence>
<evidence type="ECO:0000256" key="4">
    <source>
        <dbReference type="ARBA" id="ARBA00022598"/>
    </source>
</evidence>
<keyword evidence="4 10" id="KW-0436">Ligase</keyword>
<comment type="caution">
    <text evidence="10">The sequence shown here is derived from an EMBL/GenBank/DDBJ whole genome shotgun (WGS) entry which is preliminary data.</text>
</comment>
<organism evidence="10">
    <name type="scientific">termite gut metagenome</name>
    <dbReference type="NCBI Taxonomy" id="433724"/>
    <lineage>
        <taxon>unclassified sequences</taxon>
        <taxon>metagenomes</taxon>
        <taxon>organismal metagenomes</taxon>
    </lineage>
</organism>
<gene>
    <name evidence="10" type="ORF">EZS27_012266</name>
</gene>
<dbReference type="InterPro" id="IPR003721">
    <property type="entry name" value="Pantoate_ligase"/>
</dbReference>
<dbReference type="GO" id="GO:0005829">
    <property type="term" value="C:cytosol"/>
    <property type="evidence" value="ECO:0007669"/>
    <property type="project" value="TreeGrafter"/>
</dbReference>
<dbReference type="UniPathway" id="UPA00028">
    <property type="reaction ID" value="UER00005"/>
</dbReference>
<dbReference type="GO" id="GO:0005524">
    <property type="term" value="F:ATP binding"/>
    <property type="evidence" value="ECO:0007669"/>
    <property type="project" value="UniProtKB-KW"/>
</dbReference>
<comment type="similarity">
    <text evidence="2">Belongs to the pantothenate synthetase family.</text>
</comment>
<dbReference type="GO" id="GO:0015940">
    <property type="term" value="P:pantothenate biosynthetic process"/>
    <property type="evidence" value="ECO:0007669"/>
    <property type="project" value="UniProtKB-UniPathway"/>
</dbReference>
<proteinExistence type="inferred from homology"/>
<protein>
    <recommendedName>
        <fullName evidence="3">pantoate--beta-alanine ligase (AMP-forming)</fullName>
        <ecNumber evidence="3">6.3.2.1</ecNumber>
    </recommendedName>
    <alternativeName>
        <fullName evidence="8">Pantoate-activating enzyme</fullName>
    </alternativeName>
</protein>
<accession>A0A5J4S316</accession>
<dbReference type="EC" id="6.3.2.1" evidence="3"/>
<keyword evidence="7" id="KW-0067">ATP-binding</keyword>
<dbReference type="PANTHER" id="PTHR21299:SF1">
    <property type="entry name" value="PANTOATE--BETA-ALANINE LIGASE"/>
    <property type="match status" value="1"/>
</dbReference>
<comment type="catalytic activity">
    <reaction evidence="9">
        <text>(R)-pantoate + beta-alanine + ATP = (R)-pantothenate + AMP + diphosphate + H(+)</text>
        <dbReference type="Rhea" id="RHEA:10912"/>
        <dbReference type="ChEBI" id="CHEBI:15378"/>
        <dbReference type="ChEBI" id="CHEBI:15980"/>
        <dbReference type="ChEBI" id="CHEBI:29032"/>
        <dbReference type="ChEBI" id="CHEBI:30616"/>
        <dbReference type="ChEBI" id="CHEBI:33019"/>
        <dbReference type="ChEBI" id="CHEBI:57966"/>
        <dbReference type="ChEBI" id="CHEBI:456215"/>
        <dbReference type="EC" id="6.3.2.1"/>
    </reaction>
</comment>
<dbReference type="SUPFAM" id="SSF52374">
    <property type="entry name" value="Nucleotidylyl transferase"/>
    <property type="match status" value="1"/>
</dbReference>
<dbReference type="NCBIfam" id="TIGR00018">
    <property type="entry name" value="panC"/>
    <property type="match status" value="1"/>
</dbReference>
<evidence type="ECO:0000256" key="8">
    <source>
        <dbReference type="ARBA" id="ARBA00032806"/>
    </source>
</evidence>
<evidence type="ECO:0000256" key="9">
    <source>
        <dbReference type="ARBA" id="ARBA00048258"/>
    </source>
</evidence>
<dbReference type="EMBL" id="SNRY01000504">
    <property type="protein sequence ID" value="KAA6339840.1"/>
    <property type="molecule type" value="Genomic_DNA"/>
</dbReference>
<keyword evidence="5" id="KW-0566">Pantothenate biosynthesis</keyword>
<dbReference type="FunFam" id="3.40.50.620:FF:000013">
    <property type="entry name" value="Pantothenate synthetase"/>
    <property type="match status" value="1"/>
</dbReference>
<evidence type="ECO:0000256" key="5">
    <source>
        <dbReference type="ARBA" id="ARBA00022655"/>
    </source>
</evidence>
<dbReference type="AlphaFoldDB" id="A0A5J4S316"/>
<evidence type="ECO:0000256" key="3">
    <source>
        <dbReference type="ARBA" id="ARBA00012219"/>
    </source>
</evidence>
<dbReference type="InterPro" id="IPR042176">
    <property type="entry name" value="Pantoate_ligase_C"/>
</dbReference>
<dbReference type="Pfam" id="PF02569">
    <property type="entry name" value="Pantoate_ligase"/>
    <property type="match status" value="1"/>
</dbReference>
<reference evidence="10" key="1">
    <citation type="submission" date="2019-03" db="EMBL/GenBank/DDBJ databases">
        <title>Single cell metagenomics reveals metabolic interactions within the superorganism composed of flagellate Streblomastix strix and complex community of Bacteroidetes bacteria on its surface.</title>
        <authorList>
            <person name="Treitli S.C."/>
            <person name="Kolisko M."/>
            <person name="Husnik F."/>
            <person name="Keeling P."/>
            <person name="Hampl V."/>
        </authorList>
    </citation>
    <scope>NUCLEOTIDE SEQUENCE</scope>
    <source>
        <strain evidence="10">STM</strain>
    </source>
</reference>